<dbReference type="InterPro" id="IPR002559">
    <property type="entry name" value="Transposase_11"/>
</dbReference>
<dbReference type="PANTHER" id="PTHR33408:SF4">
    <property type="entry name" value="TRANSPOSASE DDE DOMAIN-CONTAINING PROTEIN"/>
    <property type="match status" value="1"/>
</dbReference>
<reference evidence="2 3" key="1">
    <citation type="submission" date="2020-08" db="EMBL/GenBank/DDBJ databases">
        <title>Genomic Encyclopedia of Type Strains, Phase IV (KMG-IV): sequencing the most valuable type-strain genomes for metagenomic binning, comparative biology and taxonomic classification.</title>
        <authorList>
            <person name="Goeker M."/>
        </authorList>
    </citation>
    <scope>NUCLEOTIDE SEQUENCE [LARGE SCALE GENOMIC DNA]</scope>
    <source>
        <strain evidence="2 3">DSM 26736</strain>
    </source>
</reference>
<dbReference type="Pfam" id="PF01609">
    <property type="entry name" value="DDE_Tnp_1"/>
    <property type="match status" value="1"/>
</dbReference>
<protein>
    <recommendedName>
        <fullName evidence="1">Transposase IS4-like domain-containing protein</fullName>
    </recommendedName>
</protein>
<accession>A0A840YBS5</accession>
<dbReference type="PANTHER" id="PTHR33408">
    <property type="entry name" value="TRANSPOSASE"/>
    <property type="match status" value="1"/>
</dbReference>
<evidence type="ECO:0000259" key="1">
    <source>
        <dbReference type="Pfam" id="PF01609"/>
    </source>
</evidence>
<sequence>MIDAMQARLDRWPDAMRVRRRTVEHVFGTLKDWMGRSHLKTRRLGNVATEASLHILAYNIKRAIALLDVPGLIAAMQG</sequence>
<feature type="domain" description="Transposase IS4-like" evidence="1">
    <location>
        <begin position="19"/>
        <end position="60"/>
    </location>
</feature>
<dbReference type="GO" id="GO:0004803">
    <property type="term" value="F:transposase activity"/>
    <property type="evidence" value="ECO:0007669"/>
    <property type="project" value="InterPro"/>
</dbReference>
<comment type="caution">
    <text evidence="2">The sequence shown here is derived from an EMBL/GenBank/DDBJ whole genome shotgun (WGS) entry which is preliminary data.</text>
</comment>
<evidence type="ECO:0000313" key="2">
    <source>
        <dbReference type="EMBL" id="MBB5709745.1"/>
    </source>
</evidence>
<evidence type="ECO:0000313" key="3">
    <source>
        <dbReference type="Proteomes" id="UP000527143"/>
    </source>
</evidence>
<dbReference type="GO" id="GO:0003677">
    <property type="term" value="F:DNA binding"/>
    <property type="evidence" value="ECO:0007669"/>
    <property type="project" value="InterPro"/>
</dbReference>
<dbReference type="AlphaFoldDB" id="A0A840YBS5"/>
<keyword evidence="3" id="KW-1185">Reference proteome</keyword>
<proteinExistence type="predicted"/>
<gene>
    <name evidence="2" type="ORF">FHT02_000967</name>
</gene>
<dbReference type="GO" id="GO:0006313">
    <property type="term" value="P:DNA transposition"/>
    <property type="evidence" value="ECO:0007669"/>
    <property type="project" value="InterPro"/>
</dbReference>
<dbReference type="Proteomes" id="UP000527143">
    <property type="component" value="Unassembled WGS sequence"/>
</dbReference>
<name>A0A840YBS5_9SPHN</name>
<dbReference type="EMBL" id="JACIJF010000002">
    <property type="protein sequence ID" value="MBB5709745.1"/>
    <property type="molecule type" value="Genomic_DNA"/>
</dbReference>
<organism evidence="2 3">
    <name type="scientific">Sphingomonas xinjiangensis</name>
    <dbReference type="NCBI Taxonomy" id="643568"/>
    <lineage>
        <taxon>Bacteria</taxon>
        <taxon>Pseudomonadati</taxon>
        <taxon>Pseudomonadota</taxon>
        <taxon>Alphaproteobacteria</taxon>
        <taxon>Sphingomonadales</taxon>
        <taxon>Sphingomonadaceae</taxon>
        <taxon>Sphingomonas</taxon>
    </lineage>
</organism>